<dbReference type="EMBL" id="LKLN01000034">
    <property type="protein sequence ID" value="KSU06057.1"/>
    <property type="molecule type" value="Genomic_DNA"/>
</dbReference>
<feature type="coiled-coil region" evidence="1">
    <location>
        <begin position="123"/>
        <end position="157"/>
    </location>
</feature>
<gene>
    <name evidence="2" type="ORF">KF282_1307</name>
</gene>
<name>A0A0V8CYC0_LACLL</name>
<comment type="caution">
    <text evidence="2">The sequence shown here is derived from an EMBL/GenBank/DDBJ whole genome shotgun (WGS) entry which is preliminary data.</text>
</comment>
<dbReference type="AlphaFoldDB" id="A0A0V8CYC0"/>
<keyword evidence="1" id="KW-0175">Coiled coil</keyword>
<evidence type="ECO:0000313" key="2">
    <source>
        <dbReference type="EMBL" id="KSU06057.1"/>
    </source>
</evidence>
<proteinExistence type="predicted"/>
<protein>
    <submittedName>
        <fullName evidence="2">Phage protein</fullName>
    </submittedName>
</protein>
<evidence type="ECO:0000256" key="1">
    <source>
        <dbReference type="SAM" id="Coils"/>
    </source>
</evidence>
<reference evidence="3" key="1">
    <citation type="submission" date="2015-10" db="EMBL/GenBank/DDBJ databases">
        <title>Draft Genome Sequences of 11 Lactococcus lactis subspecies cremoris strains.</title>
        <authorList>
            <person name="Wels M."/>
            <person name="Backus L."/>
            <person name="Boekhorst J."/>
            <person name="Dijkstra A."/>
            <person name="Beerthuizen M."/>
            <person name="Kelly W."/>
            <person name="Siezen R."/>
            <person name="Bachmann H."/>
            <person name="Van Hijum S."/>
        </authorList>
    </citation>
    <scope>NUCLEOTIDE SEQUENCE [LARGE SCALE GENOMIC DNA]</scope>
    <source>
        <strain evidence="3">KF282</strain>
    </source>
</reference>
<dbReference type="RefSeq" id="WP_235587205.1">
    <property type="nucleotide sequence ID" value="NZ_LKLN01000034.1"/>
</dbReference>
<dbReference type="PATRIC" id="fig|1360.105.peg.1810"/>
<organism evidence="2 3">
    <name type="scientific">Lactococcus lactis subsp. lactis</name>
    <name type="common">Streptococcus lactis</name>
    <dbReference type="NCBI Taxonomy" id="1360"/>
    <lineage>
        <taxon>Bacteria</taxon>
        <taxon>Bacillati</taxon>
        <taxon>Bacillota</taxon>
        <taxon>Bacilli</taxon>
        <taxon>Lactobacillales</taxon>
        <taxon>Streptococcaceae</taxon>
        <taxon>Lactococcus</taxon>
    </lineage>
</organism>
<sequence length="191" mass="22124">MIKTEHDKVLTLYCQDQKIITNGKLLRVELGFPYQIMSFRYVGEGSTEYTRGDFYNVIDCGPHWHTNEIVVWVTDNGHPETTDVDYCTAFSFDTFLSDFEYDSKYLELMNKAEKLQEIRVEELKDFNSKILQAELKNKKLQEQLKTAKKNIEHVIGTIKHDGHLGTIQTDWILPDLEKALAAIGNEWSGDE</sequence>
<dbReference type="Proteomes" id="UP000053058">
    <property type="component" value="Unassembled WGS sequence"/>
</dbReference>
<evidence type="ECO:0000313" key="3">
    <source>
        <dbReference type="Proteomes" id="UP000053058"/>
    </source>
</evidence>
<accession>A0A0V8CYC0</accession>